<dbReference type="OrthoDB" id="9991317at2759"/>
<dbReference type="SMART" id="SM00028">
    <property type="entry name" value="TPR"/>
    <property type="match status" value="6"/>
</dbReference>
<feature type="compositionally biased region" description="Basic and acidic residues" evidence="2">
    <location>
        <begin position="555"/>
        <end position="568"/>
    </location>
</feature>
<dbReference type="SUPFAM" id="SSF48452">
    <property type="entry name" value="TPR-like"/>
    <property type="match status" value="1"/>
</dbReference>
<dbReference type="PANTHER" id="PTHR23082:SF0">
    <property type="entry name" value="GENERAL TRANSCRIPTION FACTOR 3C POLYPEPTIDE 3"/>
    <property type="match status" value="1"/>
</dbReference>
<keyword evidence="1" id="KW-0802">TPR repeat</keyword>
<dbReference type="GO" id="GO:0006383">
    <property type="term" value="P:transcription by RNA polymerase III"/>
    <property type="evidence" value="ECO:0007669"/>
    <property type="project" value="InterPro"/>
</dbReference>
<gene>
    <name evidence="3" type="ORF">NEOLEDRAFT_727953</name>
</gene>
<dbReference type="PROSITE" id="PS50005">
    <property type="entry name" value="TPR"/>
    <property type="match status" value="2"/>
</dbReference>
<accession>A0A165Q0N7</accession>
<organism evidence="3 4">
    <name type="scientific">Neolentinus lepideus HHB14362 ss-1</name>
    <dbReference type="NCBI Taxonomy" id="1314782"/>
    <lineage>
        <taxon>Eukaryota</taxon>
        <taxon>Fungi</taxon>
        <taxon>Dikarya</taxon>
        <taxon>Basidiomycota</taxon>
        <taxon>Agaricomycotina</taxon>
        <taxon>Agaricomycetes</taxon>
        <taxon>Gloeophyllales</taxon>
        <taxon>Gloeophyllaceae</taxon>
        <taxon>Neolentinus</taxon>
    </lineage>
</organism>
<evidence type="ECO:0000256" key="2">
    <source>
        <dbReference type="SAM" id="MobiDB-lite"/>
    </source>
</evidence>
<dbReference type="GO" id="GO:0000127">
    <property type="term" value="C:transcription factor TFIIIC complex"/>
    <property type="evidence" value="ECO:0007669"/>
    <property type="project" value="TreeGrafter"/>
</dbReference>
<dbReference type="InterPro" id="IPR039340">
    <property type="entry name" value="Tfc4/TFIIIC-102/Sfc4"/>
</dbReference>
<evidence type="ECO:0000313" key="4">
    <source>
        <dbReference type="Proteomes" id="UP000076761"/>
    </source>
</evidence>
<dbReference type="Proteomes" id="UP000076761">
    <property type="component" value="Unassembled WGS sequence"/>
</dbReference>
<proteinExistence type="predicted"/>
<feature type="compositionally biased region" description="Polar residues" evidence="2">
    <location>
        <begin position="28"/>
        <end position="39"/>
    </location>
</feature>
<dbReference type="InParanoid" id="A0A165Q0N7"/>
<dbReference type="FunCoup" id="A0A165Q0N7">
    <property type="interactions" value="685"/>
</dbReference>
<evidence type="ECO:0000313" key="3">
    <source>
        <dbReference type="EMBL" id="KZT21754.1"/>
    </source>
</evidence>
<sequence>MVDCSNPAAIQELERSSFEDSSDEITDATASDTSGSAPSESDVELDNENNEDDPASFGGPETVNDGDFDRLVENLRRTDVGSDTTGVLSRVWDFNAEEHDAEFKDDLRAASGIGRVKRKRARRTGPALSQQVKSLIGDGNQAYIDGDLHGCIHIMLEVIRIEPRATSAWSVLAQCHEDTGDIQKALQLRIMAAHLLYDPEQWERLAVQSKEMGYNQQAIYCYRKLYNLDPTNIKALLDRTFIAKEIGDLRTARQSLLAVLKHIPHDLGVLKELRPILIELSDLSTCASLFQAAFEHYQSTFPSGQSISPDTGTSIPGGGFDMMDLFVLADLYNTSTLAQYDKAVYVIKRGCRWLQGRADQKYWDMCEDDREYDVDPDKVPGVAVVRIGDLKPGMYTLDVNARHRLAVARIKMGDVDEGQMHANIVLSENVMDYAPLFAEIADAYFEREMYAQARPVYELLGADATTSSLYVLLQAASCRRMLGDLQEAAEVYQHVILADPLNSDAKMKLAEIYEVLNEPRKALDLVHQVIDHRRRMHRANREGEQSAPPPSSSLFEEKSRGKARESSSKTKTGLTVMQVRALEEQKEKEVLRGYSRVRNLWSGMMSGDELAEREWLLEAEKLVETFRETRNLFLSTRNNPFQGMFRQHRRSKRSEEATEESMAARLQLELVESEQLGQKSKPSKVDVFRGVSFDDWLRLLMQYAFLLTNRSQYSLAEEVLRHILYSNAYQEVSTQDTIRLAIISCASRARQYPAVLEQCRRLMNTHQFNNEPLRILCAALSSGLRQTDSFIISTLQKHMLREMKIHDAAVKNKDTMKWGVVGRRYVLDPTARNKEEEADDAIGDGAVDVAPGDAAAAPDATPSKFLPTKHNPMLVGLYGQICCAAKSYQSAIFYLLHAYDYCPNDPLICLSLAVASLGRAMQRQADNRHHLVAQAVAFLTKYRTLRTETDSGNLDEVEYNFGRAFQQLGLHSHAVRHYERVLELAEDRLIRGEDVGLAREAAYNLSLIYVTTGATPLAQILYKKWLSI</sequence>
<dbReference type="PANTHER" id="PTHR23082">
    <property type="entry name" value="TRANSCRIPTION INITIATION FACTOR IIIC TFIIIC , POLYPEPTIDE 3-RELATED"/>
    <property type="match status" value="1"/>
</dbReference>
<feature type="region of interest" description="Disordered" evidence="2">
    <location>
        <begin position="536"/>
        <end position="572"/>
    </location>
</feature>
<name>A0A165Q0N7_9AGAM</name>
<protein>
    <submittedName>
        <fullName evidence="3">TPR-like protein</fullName>
    </submittedName>
</protein>
<keyword evidence="4" id="KW-1185">Reference proteome</keyword>
<feature type="region of interest" description="Disordered" evidence="2">
    <location>
        <begin position="1"/>
        <end position="67"/>
    </location>
</feature>
<reference evidence="3 4" key="1">
    <citation type="journal article" date="2016" name="Mol. Biol. Evol.">
        <title>Comparative Genomics of Early-Diverging Mushroom-Forming Fungi Provides Insights into the Origins of Lignocellulose Decay Capabilities.</title>
        <authorList>
            <person name="Nagy L.G."/>
            <person name="Riley R."/>
            <person name="Tritt A."/>
            <person name="Adam C."/>
            <person name="Daum C."/>
            <person name="Floudas D."/>
            <person name="Sun H."/>
            <person name="Yadav J.S."/>
            <person name="Pangilinan J."/>
            <person name="Larsson K.H."/>
            <person name="Matsuura K."/>
            <person name="Barry K."/>
            <person name="Labutti K."/>
            <person name="Kuo R."/>
            <person name="Ohm R.A."/>
            <person name="Bhattacharya S.S."/>
            <person name="Shirouzu T."/>
            <person name="Yoshinaga Y."/>
            <person name="Martin F.M."/>
            <person name="Grigoriev I.V."/>
            <person name="Hibbett D.S."/>
        </authorList>
    </citation>
    <scope>NUCLEOTIDE SEQUENCE [LARGE SCALE GENOMIC DNA]</scope>
    <source>
        <strain evidence="3 4">HHB14362 ss-1</strain>
    </source>
</reference>
<feature type="repeat" description="TPR" evidence="1">
    <location>
        <begin position="955"/>
        <end position="988"/>
    </location>
</feature>
<dbReference type="Gene3D" id="1.25.40.10">
    <property type="entry name" value="Tetratricopeptide repeat domain"/>
    <property type="match status" value="2"/>
</dbReference>
<dbReference type="STRING" id="1314782.A0A165Q0N7"/>
<dbReference type="InterPro" id="IPR011990">
    <property type="entry name" value="TPR-like_helical_dom_sf"/>
</dbReference>
<dbReference type="Pfam" id="PF14559">
    <property type="entry name" value="TPR_19"/>
    <property type="match status" value="1"/>
</dbReference>
<dbReference type="EMBL" id="KV425603">
    <property type="protein sequence ID" value="KZT21754.1"/>
    <property type="molecule type" value="Genomic_DNA"/>
</dbReference>
<feature type="repeat" description="TPR" evidence="1">
    <location>
        <begin position="199"/>
        <end position="232"/>
    </location>
</feature>
<dbReference type="InterPro" id="IPR019734">
    <property type="entry name" value="TPR_rpt"/>
</dbReference>
<dbReference type="AlphaFoldDB" id="A0A165Q0N7"/>
<evidence type="ECO:0000256" key="1">
    <source>
        <dbReference type="PROSITE-ProRule" id="PRU00339"/>
    </source>
</evidence>
<feature type="compositionally biased region" description="Acidic residues" evidence="2">
    <location>
        <begin position="41"/>
        <end position="54"/>
    </location>
</feature>